<dbReference type="OrthoDB" id="6281300at2759"/>
<evidence type="ECO:0000256" key="2">
    <source>
        <dbReference type="ARBA" id="ARBA00022525"/>
    </source>
</evidence>
<feature type="compositionally biased region" description="Pro residues" evidence="6">
    <location>
        <begin position="33"/>
        <end position="70"/>
    </location>
</feature>
<keyword evidence="5" id="KW-0325">Glycoprotein</keyword>
<dbReference type="PANTHER" id="PTHR24252">
    <property type="entry name" value="ACROSIN-RELATED"/>
    <property type="match status" value="1"/>
</dbReference>
<dbReference type="InterPro" id="IPR043504">
    <property type="entry name" value="Peptidase_S1_PA_chymotrypsin"/>
</dbReference>
<keyword evidence="9" id="KW-1185">Reference proteome</keyword>
<comment type="subcellular location">
    <subcellularLocation>
        <location evidence="1">Secreted</location>
    </subcellularLocation>
</comment>
<dbReference type="Proteomes" id="UP000784294">
    <property type="component" value="Unassembled WGS sequence"/>
</dbReference>
<feature type="non-terminal residue" evidence="8">
    <location>
        <position position="1"/>
    </location>
</feature>
<dbReference type="GO" id="GO:0006508">
    <property type="term" value="P:proteolysis"/>
    <property type="evidence" value="ECO:0007669"/>
    <property type="project" value="InterPro"/>
</dbReference>
<dbReference type="FunFam" id="2.40.10.10:FF:000054">
    <property type="entry name" value="Complement C1r subcomponent"/>
    <property type="match status" value="1"/>
</dbReference>
<keyword evidence="4" id="KW-1015">Disulfide bond</keyword>
<evidence type="ECO:0000259" key="7">
    <source>
        <dbReference type="Pfam" id="PF00089"/>
    </source>
</evidence>
<dbReference type="PANTHER" id="PTHR24252:SF7">
    <property type="entry name" value="HYALIN"/>
    <property type="match status" value="1"/>
</dbReference>
<gene>
    <name evidence="8" type="ORF">PXEA_LOCUS20081</name>
</gene>
<name>A0A3S5CPV1_9PLAT</name>
<dbReference type="GO" id="GO:0005576">
    <property type="term" value="C:extracellular region"/>
    <property type="evidence" value="ECO:0007669"/>
    <property type="project" value="UniProtKB-SubCell"/>
</dbReference>
<evidence type="ECO:0000313" key="9">
    <source>
        <dbReference type="Proteomes" id="UP000784294"/>
    </source>
</evidence>
<sequence>FLLLPLPLSLHIPLPFPFPFSLPPSLPLPLPLPLPPTPPTPPFSSPPPPSSPPSSPLPPFPLPTFPPPPSFQDTCKGDSGGGLFCKAPDTNRWQLYGITSYGGASGCGRTYSIYMSVPAASDWIKRVIARYGKSAVGQADADADDDVVDVDGMFL</sequence>
<evidence type="ECO:0000256" key="5">
    <source>
        <dbReference type="ARBA" id="ARBA00023180"/>
    </source>
</evidence>
<organism evidence="8 9">
    <name type="scientific">Protopolystoma xenopodis</name>
    <dbReference type="NCBI Taxonomy" id="117903"/>
    <lineage>
        <taxon>Eukaryota</taxon>
        <taxon>Metazoa</taxon>
        <taxon>Spiralia</taxon>
        <taxon>Lophotrochozoa</taxon>
        <taxon>Platyhelminthes</taxon>
        <taxon>Monogenea</taxon>
        <taxon>Polyopisthocotylea</taxon>
        <taxon>Polystomatidea</taxon>
        <taxon>Polystomatidae</taxon>
        <taxon>Protopolystoma</taxon>
    </lineage>
</organism>
<dbReference type="Pfam" id="PF00089">
    <property type="entry name" value="Trypsin"/>
    <property type="match status" value="1"/>
</dbReference>
<evidence type="ECO:0000256" key="4">
    <source>
        <dbReference type="ARBA" id="ARBA00023157"/>
    </source>
</evidence>
<evidence type="ECO:0000256" key="6">
    <source>
        <dbReference type="SAM" id="MobiDB-lite"/>
    </source>
</evidence>
<protein>
    <recommendedName>
        <fullName evidence="7">Peptidase S1 domain-containing protein</fullName>
    </recommendedName>
</protein>
<evidence type="ECO:0000256" key="1">
    <source>
        <dbReference type="ARBA" id="ARBA00004613"/>
    </source>
</evidence>
<accession>A0A3S5CPV1</accession>
<keyword evidence="3" id="KW-0732">Signal</keyword>
<dbReference type="AlphaFoldDB" id="A0A3S5CPV1"/>
<evidence type="ECO:0000256" key="3">
    <source>
        <dbReference type="ARBA" id="ARBA00022729"/>
    </source>
</evidence>
<dbReference type="InterPro" id="IPR009003">
    <property type="entry name" value="Peptidase_S1_PA"/>
</dbReference>
<keyword evidence="2" id="KW-0964">Secreted</keyword>
<proteinExistence type="predicted"/>
<dbReference type="GO" id="GO:0004252">
    <property type="term" value="F:serine-type endopeptidase activity"/>
    <property type="evidence" value="ECO:0007669"/>
    <property type="project" value="InterPro"/>
</dbReference>
<comment type="caution">
    <text evidence="8">The sequence shown here is derived from an EMBL/GenBank/DDBJ whole genome shotgun (WGS) entry which is preliminary data.</text>
</comment>
<feature type="region of interest" description="Disordered" evidence="6">
    <location>
        <begin position="33"/>
        <end position="78"/>
    </location>
</feature>
<evidence type="ECO:0000313" key="8">
    <source>
        <dbReference type="EMBL" id="VEL26641.1"/>
    </source>
</evidence>
<dbReference type="Gene3D" id="2.40.10.10">
    <property type="entry name" value="Trypsin-like serine proteases"/>
    <property type="match status" value="1"/>
</dbReference>
<dbReference type="EMBL" id="CAAALY010081672">
    <property type="protein sequence ID" value="VEL26641.1"/>
    <property type="molecule type" value="Genomic_DNA"/>
</dbReference>
<dbReference type="SUPFAM" id="SSF50494">
    <property type="entry name" value="Trypsin-like serine proteases"/>
    <property type="match status" value="1"/>
</dbReference>
<dbReference type="InterPro" id="IPR001254">
    <property type="entry name" value="Trypsin_dom"/>
</dbReference>
<reference evidence="8" key="1">
    <citation type="submission" date="2018-11" db="EMBL/GenBank/DDBJ databases">
        <authorList>
            <consortium name="Pathogen Informatics"/>
        </authorList>
    </citation>
    <scope>NUCLEOTIDE SEQUENCE</scope>
</reference>
<feature type="domain" description="Peptidase S1" evidence="7">
    <location>
        <begin position="71"/>
        <end position="124"/>
    </location>
</feature>